<dbReference type="EMBL" id="MN739159">
    <property type="protein sequence ID" value="QHS91369.1"/>
    <property type="molecule type" value="Genomic_DNA"/>
</dbReference>
<evidence type="ECO:0000313" key="1">
    <source>
        <dbReference type="EMBL" id="QHS91369.1"/>
    </source>
</evidence>
<organism evidence="1">
    <name type="scientific">viral metagenome</name>
    <dbReference type="NCBI Taxonomy" id="1070528"/>
    <lineage>
        <taxon>unclassified sequences</taxon>
        <taxon>metagenomes</taxon>
        <taxon>organismal metagenomes</taxon>
    </lineage>
</organism>
<protein>
    <submittedName>
        <fullName evidence="1">Uncharacterized protein</fullName>
    </submittedName>
</protein>
<dbReference type="Pfam" id="PF10933">
    <property type="entry name" value="DUF2827"/>
    <property type="match status" value="1"/>
</dbReference>
<dbReference type="InterPro" id="IPR021234">
    <property type="entry name" value="DUF2827"/>
</dbReference>
<reference evidence="1" key="1">
    <citation type="journal article" date="2020" name="Nature">
        <title>Giant virus diversity and host interactions through global metagenomics.</title>
        <authorList>
            <person name="Schulz F."/>
            <person name="Roux S."/>
            <person name="Paez-Espino D."/>
            <person name="Jungbluth S."/>
            <person name="Walsh D.A."/>
            <person name="Denef V.J."/>
            <person name="McMahon K.D."/>
            <person name="Konstantinidis K.T."/>
            <person name="Eloe-Fadrosh E.A."/>
            <person name="Kyrpides N.C."/>
            <person name="Woyke T."/>
        </authorList>
    </citation>
    <scope>NUCLEOTIDE SEQUENCE</scope>
    <source>
        <strain evidence="1">GVMAG-M-3300013004-44</strain>
    </source>
</reference>
<dbReference type="AlphaFoldDB" id="A0A6C0BII1"/>
<name>A0A6C0BII1_9ZZZZ</name>
<sequence>MSDLPGNTILPSEEYHVTTLPPLMRSHKPIVIFATNDVNHHTLFQNGLTQNIVILYDLFECLGYRSYLLQASSPEKNDIIKQYRTILLQDMIKQSMPISLFIEIGMSLDNLTRQYLRSVGAKMVKLYLGNILNIDIETIQNFNGAIFFHHHMVGEIDEIWTSPHYLQHVQYAAILNRTPIEKSRVVPYVWDPCFLTHYGQESMNWTPSCWFHQDIVITDPSISFQKCAFYSLLLAEAFSKKFSEWKGKVHVINGDRLTLSSHASQNILPALSLYQNKRIILHPRKKIHDIIKEHRSACFITHQWNNAYNYMTLELMYCNYPILHNSDGWEQYGYHYSLQKWEEAIQTLHMALTCHKDNMNAYRTHAAQLIWKHSIHHPEIQRRWREILL</sequence>
<accession>A0A6C0BII1</accession>
<proteinExistence type="predicted"/>